<evidence type="ECO:0000313" key="2">
    <source>
        <dbReference type="EMBL" id="KKO20762.1"/>
    </source>
</evidence>
<keyword evidence="3" id="KW-1185">Reference proteome</keyword>
<proteinExistence type="predicted"/>
<evidence type="ECO:0000313" key="3">
    <source>
        <dbReference type="Proteomes" id="UP000034954"/>
    </source>
</evidence>
<sequence>MKHTTQKGTIAQLAIIMIVSLVSITQGIYAASSSNCHKVRKTQGKYRYRTARMLLQTVLLPEVT</sequence>
<evidence type="ECO:0000256" key="1">
    <source>
        <dbReference type="SAM" id="Phobius"/>
    </source>
</evidence>
<keyword evidence="1" id="KW-0472">Membrane</keyword>
<dbReference type="EMBL" id="LAQJ01000070">
    <property type="protein sequence ID" value="KKO20762.1"/>
    <property type="molecule type" value="Genomic_DNA"/>
</dbReference>
<feature type="transmembrane region" description="Helical" evidence="1">
    <location>
        <begin position="12"/>
        <end position="31"/>
    </location>
</feature>
<name>A0A0M2UY24_9BACT</name>
<reference evidence="2 3" key="1">
    <citation type="journal article" date="2013" name="BMC Microbiol.">
        <title>Identification of the type II cytochrome c maturation pathway in anammox bacteria by comparative genomics.</title>
        <authorList>
            <person name="Ferousi C."/>
            <person name="Speth D.R."/>
            <person name="Reimann J."/>
            <person name="Op den Camp H.J."/>
            <person name="Allen J.W."/>
            <person name="Keltjens J.T."/>
            <person name="Jetten M.S."/>
        </authorList>
    </citation>
    <scope>NUCLEOTIDE SEQUENCE [LARGE SCALE GENOMIC DNA]</scope>
    <source>
        <strain evidence="2">RU1</strain>
    </source>
</reference>
<keyword evidence="1" id="KW-0812">Transmembrane</keyword>
<dbReference type="Proteomes" id="UP000034954">
    <property type="component" value="Unassembled WGS sequence"/>
</dbReference>
<comment type="caution">
    <text evidence="2">The sequence shown here is derived from an EMBL/GenBank/DDBJ whole genome shotgun (WGS) entry which is preliminary data.</text>
</comment>
<keyword evidence="1" id="KW-1133">Transmembrane helix</keyword>
<accession>A0A0M2UY24</accession>
<gene>
    <name evidence="2" type="ORF">BROFUL_00505</name>
</gene>
<dbReference type="AlphaFoldDB" id="A0A0M2UY24"/>
<protein>
    <submittedName>
        <fullName evidence="2">Uncharacterized protein</fullName>
    </submittedName>
</protein>
<organism evidence="2 3">
    <name type="scientific">Candidatus Brocadia fulgida</name>
    <dbReference type="NCBI Taxonomy" id="380242"/>
    <lineage>
        <taxon>Bacteria</taxon>
        <taxon>Pseudomonadati</taxon>
        <taxon>Planctomycetota</taxon>
        <taxon>Candidatus Brocadiia</taxon>
        <taxon>Candidatus Brocadiales</taxon>
        <taxon>Candidatus Brocadiaceae</taxon>
        <taxon>Candidatus Brocadia</taxon>
    </lineage>
</organism>